<keyword evidence="7 8" id="KW-0472">Membrane</keyword>
<comment type="caution">
    <text evidence="9">The sequence shown here is derived from an EMBL/GenBank/DDBJ whole genome shotgun (WGS) entry which is preliminary data.</text>
</comment>
<evidence type="ECO:0000313" key="9">
    <source>
        <dbReference type="EMBL" id="OGC87663.1"/>
    </source>
</evidence>
<keyword evidence="3" id="KW-0813">Transport</keyword>
<feature type="transmembrane region" description="Helical" evidence="8">
    <location>
        <begin position="271"/>
        <end position="291"/>
    </location>
</feature>
<feature type="transmembrane region" description="Helical" evidence="8">
    <location>
        <begin position="212"/>
        <end position="231"/>
    </location>
</feature>
<feature type="transmembrane region" description="Helical" evidence="8">
    <location>
        <begin position="65"/>
        <end position="90"/>
    </location>
</feature>
<evidence type="ECO:0000256" key="7">
    <source>
        <dbReference type="ARBA" id="ARBA00023136"/>
    </source>
</evidence>
<dbReference type="PANTHER" id="PTHR21716:SF53">
    <property type="entry name" value="PERMEASE PERM-RELATED"/>
    <property type="match status" value="1"/>
</dbReference>
<sequence length="359" mass="38622">MEKLKDINVHITSGSIITTLLFLTLAALLWVLRDIVLIVVTAVVIASAMEPAIRFITRWRVHRILAVILIYVLMASVFLSILLVFVPPLLGDAADFLSRLPETLSGFNLNEATHGLLPWGNVGDQISSADLLRNISTTLADTTGGVFTTVSAFFGGLASFVLIVVFSFYFSVQETGVDDFLRVVTPIKEQTYVLHLWKRSQEKIGKWMQGQLMLGAIVGILLYLGLTILGIPNALLLAVIAGLFELIPVFGQILAAIPALAIAFSDGGLTALLLVAGLYIVVQQFEAHLIYPVVVKKVVGVPPLLVILALIVGAKLAGFLGILLSVPIAAAIQEFVSDIDKEKTRALTKAGLAGDDEDE</sequence>
<reference evidence="9 10" key="1">
    <citation type="journal article" date="2016" name="Nat. Commun.">
        <title>Thousands of microbial genomes shed light on interconnected biogeochemical processes in an aquifer system.</title>
        <authorList>
            <person name="Anantharaman K."/>
            <person name="Brown C.T."/>
            <person name="Hug L.A."/>
            <person name="Sharon I."/>
            <person name="Castelle C.J."/>
            <person name="Probst A.J."/>
            <person name="Thomas B.C."/>
            <person name="Singh A."/>
            <person name="Wilkins M.J."/>
            <person name="Karaoz U."/>
            <person name="Brodie E.L."/>
            <person name="Williams K.H."/>
            <person name="Hubbard S.S."/>
            <person name="Banfield J.F."/>
        </authorList>
    </citation>
    <scope>NUCLEOTIDE SEQUENCE [LARGE SCALE GENOMIC DNA]</scope>
</reference>
<evidence type="ECO:0000256" key="6">
    <source>
        <dbReference type="ARBA" id="ARBA00022989"/>
    </source>
</evidence>
<evidence type="ECO:0000313" key="10">
    <source>
        <dbReference type="Proteomes" id="UP000178585"/>
    </source>
</evidence>
<feature type="transmembrane region" description="Helical" evidence="8">
    <location>
        <begin position="7"/>
        <end position="29"/>
    </location>
</feature>
<gene>
    <name evidence="9" type="ORF">A2949_02070</name>
</gene>
<keyword evidence="4" id="KW-1003">Cell membrane</keyword>
<proteinExistence type="inferred from homology"/>
<keyword evidence="5 8" id="KW-0812">Transmembrane</keyword>
<evidence type="ECO:0000256" key="5">
    <source>
        <dbReference type="ARBA" id="ARBA00022692"/>
    </source>
</evidence>
<dbReference type="STRING" id="1797245.A2949_02070"/>
<evidence type="ECO:0000256" key="4">
    <source>
        <dbReference type="ARBA" id="ARBA00022475"/>
    </source>
</evidence>
<evidence type="ECO:0000256" key="1">
    <source>
        <dbReference type="ARBA" id="ARBA00004651"/>
    </source>
</evidence>
<comment type="similarity">
    <text evidence="2">Belongs to the autoinducer-2 exporter (AI-2E) (TC 2.A.86) family.</text>
</comment>
<feature type="transmembrane region" description="Helical" evidence="8">
    <location>
        <begin position="303"/>
        <end position="332"/>
    </location>
</feature>
<organism evidence="9 10">
    <name type="scientific">Candidatus Adlerbacteria bacterium RIFCSPLOWO2_01_FULL_54_21b</name>
    <dbReference type="NCBI Taxonomy" id="1797245"/>
    <lineage>
        <taxon>Bacteria</taxon>
        <taxon>Candidatus Adleribacteriota</taxon>
    </lineage>
</organism>
<feature type="transmembrane region" description="Helical" evidence="8">
    <location>
        <begin position="237"/>
        <end position="264"/>
    </location>
</feature>
<dbReference type="InterPro" id="IPR002549">
    <property type="entry name" value="AI-2E-like"/>
</dbReference>
<dbReference type="AlphaFoldDB" id="A0A1F4Y2Z3"/>
<evidence type="ECO:0008006" key="11">
    <source>
        <dbReference type="Google" id="ProtNLM"/>
    </source>
</evidence>
<protein>
    <recommendedName>
        <fullName evidence="11">AI-2E family transporter</fullName>
    </recommendedName>
</protein>
<feature type="transmembrane region" description="Helical" evidence="8">
    <location>
        <begin position="152"/>
        <end position="172"/>
    </location>
</feature>
<dbReference type="GO" id="GO:0005886">
    <property type="term" value="C:plasma membrane"/>
    <property type="evidence" value="ECO:0007669"/>
    <property type="project" value="UniProtKB-SubCell"/>
</dbReference>
<evidence type="ECO:0000256" key="3">
    <source>
        <dbReference type="ARBA" id="ARBA00022448"/>
    </source>
</evidence>
<comment type="subcellular location">
    <subcellularLocation>
        <location evidence="1">Cell membrane</location>
        <topology evidence="1">Multi-pass membrane protein</topology>
    </subcellularLocation>
</comment>
<dbReference type="Pfam" id="PF01594">
    <property type="entry name" value="AI-2E_transport"/>
    <property type="match status" value="1"/>
</dbReference>
<keyword evidence="6 8" id="KW-1133">Transmembrane helix</keyword>
<dbReference type="Proteomes" id="UP000178585">
    <property type="component" value="Unassembled WGS sequence"/>
</dbReference>
<dbReference type="GO" id="GO:0055085">
    <property type="term" value="P:transmembrane transport"/>
    <property type="evidence" value="ECO:0007669"/>
    <property type="project" value="TreeGrafter"/>
</dbReference>
<dbReference type="EMBL" id="MEWZ01000002">
    <property type="protein sequence ID" value="OGC87663.1"/>
    <property type="molecule type" value="Genomic_DNA"/>
</dbReference>
<accession>A0A1F4Y2Z3</accession>
<dbReference type="PANTHER" id="PTHR21716">
    <property type="entry name" value="TRANSMEMBRANE PROTEIN"/>
    <property type="match status" value="1"/>
</dbReference>
<feature type="transmembrane region" description="Helical" evidence="8">
    <location>
        <begin position="35"/>
        <end position="53"/>
    </location>
</feature>
<evidence type="ECO:0000256" key="2">
    <source>
        <dbReference type="ARBA" id="ARBA00009773"/>
    </source>
</evidence>
<evidence type="ECO:0000256" key="8">
    <source>
        <dbReference type="SAM" id="Phobius"/>
    </source>
</evidence>
<name>A0A1F4Y2Z3_9BACT</name>